<evidence type="ECO:0000256" key="1">
    <source>
        <dbReference type="ARBA" id="ARBA00004123"/>
    </source>
</evidence>
<evidence type="ECO:0000259" key="7">
    <source>
        <dbReference type="Pfam" id="PF05916"/>
    </source>
</evidence>
<dbReference type="OrthoDB" id="338231at2759"/>
<evidence type="ECO:0000313" key="9">
    <source>
        <dbReference type="EMBL" id="EPS66844.1"/>
    </source>
</evidence>
<keyword evidence="5 6" id="KW-0539">Nucleus</keyword>
<dbReference type="PANTHER" id="PTHR21206:SF0">
    <property type="entry name" value="DNA REPLICATION COMPLEX GINS PROTEIN SLD5"/>
    <property type="match status" value="1"/>
</dbReference>
<dbReference type="PANTHER" id="PTHR21206">
    <property type="entry name" value="SLD5 PROTEIN"/>
    <property type="match status" value="1"/>
</dbReference>
<evidence type="ECO:0000313" key="10">
    <source>
        <dbReference type="Proteomes" id="UP000015453"/>
    </source>
</evidence>
<comment type="subcellular location">
    <subcellularLocation>
        <location evidence="1 6">Nucleus</location>
    </subcellularLocation>
</comment>
<dbReference type="InterPro" id="IPR031633">
    <property type="entry name" value="SLD5_C"/>
</dbReference>
<evidence type="ECO:0000256" key="5">
    <source>
        <dbReference type="ARBA" id="ARBA00023242"/>
    </source>
</evidence>
<dbReference type="PIRSF" id="PIRSF007764">
    <property type="entry name" value="Sld5"/>
    <property type="match status" value="1"/>
</dbReference>
<keyword evidence="10" id="KW-1185">Reference proteome</keyword>
<name>S8CIN3_9LAMI</name>
<evidence type="ECO:0000256" key="6">
    <source>
        <dbReference type="PIRNR" id="PIRNR007764"/>
    </source>
</evidence>
<dbReference type="SUPFAM" id="SSF160059">
    <property type="entry name" value="PriA/YqbF domain"/>
    <property type="match status" value="1"/>
</dbReference>
<accession>S8CIN3</accession>
<dbReference type="CDD" id="cd11711">
    <property type="entry name" value="GINS_A_Sld5"/>
    <property type="match status" value="1"/>
</dbReference>
<dbReference type="EMBL" id="AUSU01003446">
    <property type="protein sequence ID" value="EPS66844.1"/>
    <property type="molecule type" value="Genomic_DNA"/>
</dbReference>
<comment type="function">
    <text evidence="6">The GINS complex plays an essential role in the initiation of DNA replication.</text>
</comment>
<feature type="domain" description="GINS subunit" evidence="7">
    <location>
        <begin position="75"/>
        <end position="137"/>
    </location>
</feature>
<dbReference type="InterPro" id="IPR021151">
    <property type="entry name" value="GINS_A"/>
</dbReference>
<gene>
    <name evidence="9" type="ORF">M569_07932</name>
</gene>
<evidence type="ECO:0000256" key="2">
    <source>
        <dbReference type="ARBA" id="ARBA00008187"/>
    </source>
</evidence>
<dbReference type="Pfam" id="PF05916">
    <property type="entry name" value="Sld5"/>
    <property type="match status" value="1"/>
</dbReference>
<dbReference type="GO" id="GO:0000811">
    <property type="term" value="C:GINS complex"/>
    <property type="evidence" value="ECO:0007669"/>
    <property type="project" value="UniProtKB-UniRule"/>
</dbReference>
<dbReference type="InterPro" id="IPR036224">
    <property type="entry name" value="GINS_bundle-like_dom_sf"/>
</dbReference>
<proteinExistence type="inferred from homology"/>
<dbReference type="GO" id="GO:0000727">
    <property type="term" value="P:double-strand break repair via break-induced replication"/>
    <property type="evidence" value="ECO:0007669"/>
    <property type="project" value="TreeGrafter"/>
</dbReference>
<evidence type="ECO:0000259" key="8">
    <source>
        <dbReference type="Pfam" id="PF16922"/>
    </source>
</evidence>
<sequence>MDSVGGKENSAADEYDFLMSTTDAELLKKAWRNEKAAPEVLNFDAELVLRSRKQIELMEEMVEEFKGEGVDPLIISLYQMDMDRTLFLLRSYLRTRLLKIEKYAFHVEKTKELMNQRLSGDELVFALRCAADLKHHLNTNVLSKLPDQYQSHLKQSVASDEDDMVPEPKLDGYVICRSKRFLGSFQLDDDGMEEPINIEPNDLYALPYRSIKPLVESGQIDLV</sequence>
<keyword evidence="4 6" id="KW-0235">DNA replication</keyword>
<dbReference type="Proteomes" id="UP000015453">
    <property type="component" value="Unassembled WGS sequence"/>
</dbReference>
<dbReference type="GO" id="GO:0006261">
    <property type="term" value="P:DNA-templated DNA replication"/>
    <property type="evidence" value="ECO:0007669"/>
    <property type="project" value="InterPro"/>
</dbReference>
<evidence type="ECO:0000256" key="4">
    <source>
        <dbReference type="ARBA" id="ARBA00022705"/>
    </source>
</evidence>
<organism evidence="9 10">
    <name type="scientific">Genlisea aurea</name>
    <dbReference type="NCBI Taxonomy" id="192259"/>
    <lineage>
        <taxon>Eukaryota</taxon>
        <taxon>Viridiplantae</taxon>
        <taxon>Streptophyta</taxon>
        <taxon>Embryophyta</taxon>
        <taxon>Tracheophyta</taxon>
        <taxon>Spermatophyta</taxon>
        <taxon>Magnoliopsida</taxon>
        <taxon>eudicotyledons</taxon>
        <taxon>Gunneridae</taxon>
        <taxon>Pentapetalae</taxon>
        <taxon>asterids</taxon>
        <taxon>lamiids</taxon>
        <taxon>Lamiales</taxon>
        <taxon>Lentibulariaceae</taxon>
        <taxon>Genlisea</taxon>
    </lineage>
</organism>
<comment type="similarity">
    <text evidence="2 6">Belongs to the GINS4/SLD5 family.</text>
</comment>
<reference evidence="9 10" key="1">
    <citation type="journal article" date="2013" name="BMC Genomics">
        <title>The miniature genome of a carnivorous plant Genlisea aurea contains a low number of genes and short non-coding sequences.</title>
        <authorList>
            <person name="Leushkin E.V."/>
            <person name="Sutormin R.A."/>
            <person name="Nabieva E.R."/>
            <person name="Penin A.A."/>
            <person name="Kondrashov A.S."/>
            <person name="Logacheva M.D."/>
        </authorList>
    </citation>
    <scope>NUCLEOTIDE SEQUENCE [LARGE SCALE GENOMIC DNA]</scope>
</reference>
<dbReference type="Pfam" id="PF16922">
    <property type="entry name" value="SLD5_C"/>
    <property type="match status" value="1"/>
</dbReference>
<evidence type="ECO:0000256" key="3">
    <source>
        <dbReference type="ARBA" id="ARBA00014804"/>
    </source>
</evidence>
<dbReference type="InterPro" id="IPR038749">
    <property type="entry name" value="Sld5_GINS_A"/>
</dbReference>
<dbReference type="InterPro" id="IPR008591">
    <property type="entry name" value="GINS_Sld5"/>
</dbReference>
<protein>
    <recommendedName>
        <fullName evidence="3 6">DNA replication complex GINS protein SLD5</fullName>
    </recommendedName>
</protein>
<dbReference type="FunFam" id="1.20.58.1030:FF:000005">
    <property type="entry name" value="DNA replication complex GINS protein SLD5"/>
    <property type="match status" value="1"/>
</dbReference>
<comment type="caution">
    <text evidence="9">The sequence shown here is derived from an EMBL/GenBank/DDBJ whole genome shotgun (WGS) entry which is preliminary data.</text>
</comment>
<dbReference type="SUPFAM" id="SSF158573">
    <property type="entry name" value="GINS helical bundle-like"/>
    <property type="match status" value="1"/>
</dbReference>
<feature type="domain" description="DNA replication complex GINS protein SLD5 C-terminal" evidence="8">
    <location>
        <begin position="168"/>
        <end position="223"/>
    </location>
</feature>
<dbReference type="CDD" id="cd21692">
    <property type="entry name" value="GINS_B_Sld5"/>
    <property type="match status" value="1"/>
</dbReference>
<dbReference type="Gene3D" id="1.20.58.1030">
    <property type="match status" value="1"/>
</dbReference>
<dbReference type="AlphaFoldDB" id="S8CIN3"/>